<evidence type="ECO:0000313" key="1">
    <source>
        <dbReference type="EMBL" id="HFK20771.1"/>
    </source>
</evidence>
<reference evidence="1" key="1">
    <citation type="journal article" date="2020" name="mSystems">
        <title>Genome- and Community-Level Interaction Insights into Carbon Utilization and Element Cycling Functions of Hydrothermarchaeota in Hydrothermal Sediment.</title>
        <authorList>
            <person name="Zhou Z."/>
            <person name="Liu Y."/>
            <person name="Xu W."/>
            <person name="Pan J."/>
            <person name="Luo Z.H."/>
            <person name="Li M."/>
        </authorList>
    </citation>
    <scope>NUCLEOTIDE SEQUENCE [LARGE SCALE GENOMIC DNA]</scope>
    <source>
        <strain evidence="1">SpSt-468</strain>
    </source>
</reference>
<dbReference type="AlphaFoldDB" id="A0A7C3ILW5"/>
<organism evidence="1">
    <name type="scientific">Candidatus Methanomethylicus mesodigestus</name>
    <dbReference type="NCBI Taxonomy" id="1867258"/>
    <lineage>
        <taxon>Archaea</taxon>
        <taxon>Thermoproteota</taxon>
        <taxon>Methanosuratincolia</taxon>
        <taxon>Candidatus Methanomethylicales</taxon>
        <taxon>Candidatus Methanomethylicaceae</taxon>
        <taxon>Candidatus Methanomethylicus</taxon>
    </lineage>
</organism>
<sequence length="251" mass="28953">MLAPKKLYLGTSGWAYEFWVGNFYPEGTQRAGFLEEYAKRFNSVEIDSTHYVIPPASMVRRWRERVPEGFKFAAKFPREITEENMFRDVKGLVDAFLKNISLLGEKLGPLLIQLPYNFDPESYFVLKDFLSTLPCGFRYAVEAKNSKWLGDRLYSLLRDHKMALVLADHPWVPKVDVLTADFSYIRWEGDKSRIRGTTGGVEVDRSADTAAWATKIRKILEVADVYGYFTKYYSGHSPTDALRMLQMLRGM</sequence>
<dbReference type="PANTHER" id="PTHR30348">
    <property type="entry name" value="UNCHARACTERIZED PROTEIN YECE"/>
    <property type="match status" value="1"/>
</dbReference>
<proteinExistence type="predicted"/>
<dbReference type="PANTHER" id="PTHR30348:SF4">
    <property type="entry name" value="DUF72 DOMAIN-CONTAINING PROTEIN"/>
    <property type="match status" value="1"/>
</dbReference>
<accession>A0A7C3ILW5</accession>
<gene>
    <name evidence="1" type="ORF">ENS19_05745</name>
</gene>
<comment type="caution">
    <text evidence="1">The sequence shown here is derived from an EMBL/GenBank/DDBJ whole genome shotgun (WGS) entry which is preliminary data.</text>
</comment>
<dbReference type="EMBL" id="DSTX01000011">
    <property type="protein sequence ID" value="HFK20771.1"/>
    <property type="molecule type" value="Genomic_DNA"/>
</dbReference>
<name>A0A7C3ILW5_9CREN</name>
<dbReference type="InterPro" id="IPR036520">
    <property type="entry name" value="UPF0759_sf"/>
</dbReference>
<protein>
    <submittedName>
        <fullName evidence="1">DUF72 domain-containing protein</fullName>
    </submittedName>
</protein>
<dbReference type="Pfam" id="PF01904">
    <property type="entry name" value="DUF72"/>
    <property type="match status" value="1"/>
</dbReference>
<dbReference type="SUPFAM" id="SSF117396">
    <property type="entry name" value="TM1631-like"/>
    <property type="match status" value="1"/>
</dbReference>
<dbReference type="Gene3D" id="3.20.20.410">
    <property type="entry name" value="Protein of unknown function UPF0759"/>
    <property type="match status" value="1"/>
</dbReference>
<dbReference type="InterPro" id="IPR002763">
    <property type="entry name" value="DUF72"/>
</dbReference>